<keyword evidence="3" id="KW-1185">Reference proteome</keyword>
<dbReference type="CDD" id="cd23994">
    <property type="entry name" value="Seipin_Sei1_like"/>
    <property type="match status" value="1"/>
</dbReference>
<dbReference type="GO" id="GO:0140042">
    <property type="term" value="P:lipid droplet formation"/>
    <property type="evidence" value="ECO:0007669"/>
    <property type="project" value="EnsemblFungi"/>
</dbReference>
<dbReference type="GeneID" id="11534791"/>
<protein>
    <recommendedName>
        <fullName evidence="4">Seipin</fullName>
    </recommendedName>
</protein>
<dbReference type="GO" id="GO:0046889">
    <property type="term" value="P:positive regulation of lipid biosynthetic process"/>
    <property type="evidence" value="ECO:0007669"/>
    <property type="project" value="EnsemblFungi"/>
</dbReference>
<gene>
    <name evidence="2" type="primary">TPHA0B00700</name>
    <name evidence="2" type="ordered locus">TPHA_0B00700</name>
</gene>
<sequence length="278" mass="33201">MLINVSKPFQILQWITYISIIVGVQLLIVLPISVLIFHDFYTRLIPPDSSQYVPVSTFEQYDELTYRHLITRVPIEKPLYSVEDNGLDQNLPLRDNILYKMDIDMKFFCLNENDLSRNNLEVLDFQVRVRNNYQKTKATSVIYRRKIPITCLNEHDSIVEDEIHKYGKNRLAMYQREWLNSIYVDDLIYIPSEIRQIQYHFVLPGQRLILQPESNIYMRMEFKQGIRNMMLRWKKLTYLIGITVFYIFITTLFFISTGSSFYYMKSQNFITPVADIKL</sequence>
<dbReference type="HOGENOM" id="CLU_061225_0_0_1"/>
<evidence type="ECO:0000313" key="2">
    <source>
        <dbReference type="EMBL" id="CCE61742.1"/>
    </source>
</evidence>
<evidence type="ECO:0000313" key="3">
    <source>
        <dbReference type="Proteomes" id="UP000005666"/>
    </source>
</evidence>
<dbReference type="OMA" id="FLQWSSY"/>
<accession>G8BQE5</accession>
<reference evidence="2 3" key="1">
    <citation type="journal article" date="2011" name="Proc. Natl. Acad. Sci. U.S.A.">
        <title>Evolutionary erosion of yeast sex chromosomes by mating-type switching accidents.</title>
        <authorList>
            <person name="Gordon J.L."/>
            <person name="Armisen D."/>
            <person name="Proux-Wera E."/>
            <person name="Oheigeartaigh S.S."/>
            <person name="Byrne K.P."/>
            <person name="Wolfe K.H."/>
        </authorList>
    </citation>
    <scope>NUCLEOTIDE SEQUENCE [LARGE SCALE GENOMIC DNA]</scope>
    <source>
        <strain evidence="3">ATCC 24235 / CBS 4417 / NBRC 1672 / NRRL Y-8282 / UCD 70-5</strain>
    </source>
</reference>
<dbReference type="eggNOG" id="ENOG502S0BA">
    <property type="taxonomic scope" value="Eukaryota"/>
</dbReference>
<keyword evidence="1" id="KW-0812">Transmembrane</keyword>
<dbReference type="KEGG" id="tpf:TPHA_0B00700"/>
<organism evidence="2 3">
    <name type="scientific">Tetrapisispora phaffii (strain ATCC 24235 / CBS 4417 / NBRC 1672 / NRRL Y-8282 / UCD 70-5)</name>
    <name type="common">Yeast</name>
    <name type="synonym">Fabospora phaffii</name>
    <dbReference type="NCBI Taxonomy" id="1071381"/>
    <lineage>
        <taxon>Eukaryota</taxon>
        <taxon>Fungi</taxon>
        <taxon>Dikarya</taxon>
        <taxon>Ascomycota</taxon>
        <taxon>Saccharomycotina</taxon>
        <taxon>Saccharomycetes</taxon>
        <taxon>Saccharomycetales</taxon>
        <taxon>Saccharomycetaceae</taxon>
        <taxon>Tetrapisispora</taxon>
    </lineage>
</organism>
<dbReference type="OrthoDB" id="4053690at2759"/>
<dbReference type="GO" id="GO:0042802">
    <property type="term" value="F:identical protein binding"/>
    <property type="evidence" value="ECO:0007669"/>
    <property type="project" value="EnsemblFungi"/>
</dbReference>
<dbReference type="STRING" id="1071381.G8BQE5"/>
<evidence type="ECO:0000256" key="1">
    <source>
        <dbReference type="SAM" id="Phobius"/>
    </source>
</evidence>
<dbReference type="GO" id="GO:0055091">
    <property type="term" value="P:phospholipid homeostasis"/>
    <property type="evidence" value="ECO:0007669"/>
    <property type="project" value="EnsemblFungi"/>
</dbReference>
<dbReference type="GO" id="GO:0005789">
    <property type="term" value="C:endoplasmic reticulum membrane"/>
    <property type="evidence" value="ECO:0007669"/>
    <property type="project" value="EnsemblFungi"/>
</dbReference>
<dbReference type="GO" id="GO:0032541">
    <property type="term" value="C:cortical endoplasmic reticulum"/>
    <property type="evidence" value="ECO:0007669"/>
    <property type="project" value="EnsemblFungi"/>
</dbReference>
<dbReference type="GO" id="GO:0005811">
    <property type="term" value="C:lipid droplet"/>
    <property type="evidence" value="ECO:0007669"/>
    <property type="project" value="EnsemblFungi"/>
</dbReference>
<dbReference type="RefSeq" id="XP_003684176.1">
    <property type="nucleotide sequence ID" value="XM_003684128.1"/>
</dbReference>
<dbReference type="GO" id="GO:0090155">
    <property type="term" value="P:negative regulation of sphingolipid biosynthetic process"/>
    <property type="evidence" value="ECO:0007669"/>
    <property type="project" value="EnsemblFungi"/>
</dbReference>
<dbReference type="Proteomes" id="UP000005666">
    <property type="component" value="Chromosome 2"/>
</dbReference>
<keyword evidence="1" id="KW-1133">Transmembrane helix</keyword>
<feature type="transmembrane region" description="Helical" evidence="1">
    <location>
        <begin position="14"/>
        <end position="37"/>
    </location>
</feature>
<evidence type="ECO:0008006" key="4">
    <source>
        <dbReference type="Google" id="ProtNLM"/>
    </source>
</evidence>
<dbReference type="AlphaFoldDB" id="G8BQE5"/>
<feature type="transmembrane region" description="Helical" evidence="1">
    <location>
        <begin position="236"/>
        <end position="255"/>
    </location>
</feature>
<name>G8BQE5_TETPH</name>
<dbReference type="GO" id="GO:1990044">
    <property type="term" value="P:protein localization to lipid droplet"/>
    <property type="evidence" value="ECO:0007669"/>
    <property type="project" value="EnsemblFungi"/>
</dbReference>
<keyword evidence="1" id="KW-0472">Membrane</keyword>
<proteinExistence type="predicted"/>
<dbReference type="EMBL" id="HE612857">
    <property type="protein sequence ID" value="CCE61742.1"/>
    <property type="molecule type" value="Genomic_DNA"/>
</dbReference>
<dbReference type="GO" id="GO:0055090">
    <property type="term" value="P:acylglycerol homeostasis"/>
    <property type="evidence" value="ECO:0007669"/>
    <property type="project" value="EnsemblFungi"/>
</dbReference>